<dbReference type="Proteomes" id="UP000001058">
    <property type="component" value="Unassembled WGS sequence"/>
</dbReference>
<name>D8TGV9_VOLCA</name>
<accession>D8TGV9</accession>
<gene>
    <name evidence="3" type="primary">dnj44</name>
    <name evidence="3" type="ORF">VOLCADRAFT_86500</name>
</gene>
<dbReference type="EMBL" id="GL378323">
    <property type="protein sequence ID" value="EFJ53327.1"/>
    <property type="molecule type" value="Genomic_DNA"/>
</dbReference>
<dbReference type="Gene3D" id="1.10.287.110">
    <property type="entry name" value="DnaJ domain"/>
    <property type="match status" value="1"/>
</dbReference>
<dbReference type="InterPro" id="IPR018253">
    <property type="entry name" value="DnaJ_domain_CS"/>
</dbReference>
<feature type="compositionally biased region" description="Low complexity" evidence="1">
    <location>
        <begin position="72"/>
        <end position="105"/>
    </location>
</feature>
<feature type="region of interest" description="Disordered" evidence="1">
    <location>
        <begin position="243"/>
        <end position="310"/>
    </location>
</feature>
<dbReference type="PROSITE" id="PS00636">
    <property type="entry name" value="DNAJ_1"/>
    <property type="match status" value="1"/>
</dbReference>
<evidence type="ECO:0000313" key="3">
    <source>
        <dbReference type="EMBL" id="EFJ53327.1"/>
    </source>
</evidence>
<dbReference type="InterPro" id="IPR001623">
    <property type="entry name" value="DnaJ_domain"/>
</dbReference>
<feature type="region of interest" description="Disordered" evidence="1">
    <location>
        <begin position="52"/>
        <end position="105"/>
    </location>
</feature>
<dbReference type="AlphaFoldDB" id="D8TGV9"/>
<organism evidence="4">
    <name type="scientific">Volvox carteri f. nagariensis</name>
    <dbReference type="NCBI Taxonomy" id="3068"/>
    <lineage>
        <taxon>Eukaryota</taxon>
        <taxon>Viridiplantae</taxon>
        <taxon>Chlorophyta</taxon>
        <taxon>core chlorophytes</taxon>
        <taxon>Chlorophyceae</taxon>
        <taxon>CS clade</taxon>
        <taxon>Chlamydomonadales</taxon>
        <taxon>Volvocaceae</taxon>
        <taxon>Volvox</taxon>
    </lineage>
</organism>
<dbReference type="InterPro" id="IPR052758">
    <property type="entry name" value="SRC_co-chaperone"/>
</dbReference>
<dbReference type="SMART" id="SM00271">
    <property type="entry name" value="DnaJ"/>
    <property type="match status" value="1"/>
</dbReference>
<dbReference type="PANTHER" id="PTHR44200">
    <property type="entry name" value="DNAJ HOMOLOG SUBFAMILY C MEMBER 7"/>
    <property type="match status" value="1"/>
</dbReference>
<reference evidence="3 4" key="1">
    <citation type="journal article" date="2010" name="Science">
        <title>Genomic analysis of organismal complexity in the multicellular green alga Volvox carteri.</title>
        <authorList>
            <person name="Prochnik S.E."/>
            <person name="Umen J."/>
            <person name="Nedelcu A.M."/>
            <person name="Hallmann A."/>
            <person name="Miller S.M."/>
            <person name="Nishii I."/>
            <person name="Ferris P."/>
            <person name="Kuo A."/>
            <person name="Mitros T."/>
            <person name="Fritz-Laylin L.K."/>
            <person name="Hellsten U."/>
            <person name="Chapman J."/>
            <person name="Simakov O."/>
            <person name="Rensing S.A."/>
            <person name="Terry A."/>
            <person name="Pangilinan J."/>
            <person name="Kapitonov V."/>
            <person name="Jurka J."/>
            <person name="Salamov A."/>
            <person name="Shapiro H."/>
            <person name="Schmutz J."/>
            <person name="Grimwood J."/>
            <person name="Lindquist E."/>
            <person name="Lucas S."/>
            <person name="Grigoriev I.V."/>
            <person name="Schmitt R."/>
            <person name="Kirk D."/>
            <person name="Rokhsar D.S."/>
        </authorList>
    </citation>
    <scope>NUCLEOTIDE SEQUENCE [LARGE SCALE GENOMIC DNA]</scope>
    <source>
        <strain evidence="4">f. Nagariensis / Eve</strain>
    </source>
</reference>
<dbReference type="CDD" id="cd06257">
    <property type="entry name" value="DnaJ"/>
    <property type="match status" value="1"/>
</dbReference>
<dbReference type="RefSeq" id="XP_002946332.1">
    <property type="nucleotide sequence ID" value="XM_002946286.1"/>
</dbReference>
<dbReference type="eggNOG" id="ENOG502S902">
    <property type="taxonomic scope" value="Eukaryota"/>
</dbReference>
<protein>
    <submittedName>
        <fullName evidence="3">Molecular chaperone</fullName>
    </submittedName>
</protein>
<dbReference type="Pfam" id="PF00226">
    <property type="entry name" value="DnaJ"/>
    <property type="match status" value="1"/>
</dbReference>
<keyword evidence="4" id="KW-1185">Reference proteome</keyword>
<dbReference type="InterPro" id="IPR036869">
    <property type="entry name" value="J_dom_sf"/>
</dbReference>
<feature type="compositionally biased region" description="Basic and acidic residues" evidence="1">
    <location>
        <begin position="243"/>
        <end position="256"/>
    </location>
</feature>
<feature type="domain" description="J" evidence="2">
    <location>
        <begin position="319"/>
        <end position="391"/>
    </location>
</feature>
<sequence length="394" mass="43945">MSYKCSLPALMDRGVPVSVLEFEISASEAVSRFEEYQRKTCMYLHAHSLLKLPPQPPQAHSSPSPTAPQPGTPHHSGAGPGGSSPSNSSSSSFSANSSSSSSEPGEWTSSSLTAAYLPYWCFEATFNSLWAHQRPQSLRALHAAKQVRADFEFYKKYDLHETYGSGAASAKASDVPGSRPLPDDDGDYVLWLWADADWRRWELDEPWNWGEEERRKWAEELWRKQATRRLERQRFAERMAAEEQRRAAEEEAEARRQQKYGGGARSSYSRHRPRDHGMGLGDSSSSGGGGGGGSEAGEEEGSWGSSGGRRRRGRSDFLGYYRVLGLQDADAVSSEDIKQAFKVQALQLHPDKHVGAEPEVQRTALVKFQKLQIAYDTLKDAEKRRLYDRGQLVQ</sequence>
<evidence type="ECO:0000259" key="2">
    <source>
        <dbReference type="PROSITE" id="PS50076"/>
    </source>
</evidence>
<dbReference type="PRINTS" id="PR00625">
    <property type="entry name" value="JDOMAIN"/>
</dbReference>
<dbReference type="PANTHER" id="PTHR44200:SF1">
    <property type="entry name" value="DNAJ HOMOLOG SUBFAMILY C MEMBER 7"/>
    <property type="match status" value="1"/>
</dbReference>
<dbReference type="STRING" id="3068.D8TGV9"/>
<evidence type="ECO:0000313" key="4">
    <source>
        <dbReference type="Proteomes" id="UP000001058"/>
    </source>
</evidence>
<evidence type="ECO:0000256" key="1">
    <source>
        <dbReference type="SAM" id="MobiDB-lite"/>
    </source>
</evidence>
<dbReference type="OrthoDB" id="10250354at2759"/>
<dbReference type="PROSITE" id="PS50076">
    <property type="entry name" value="DNAJ_2"/>
    <property type="match status" value="1"/>
</dbReference>
<proteinExistence type="predicted"/>
<dbReference type="InParanoid" id="D8TGV9"/>
<dbReference type="SUPFAM" id="SSF46565">
    <property type="entry name" value="Chaperone J-domain"/>
    <property type="match status" value="1"/>
</dbReference>
<dbReference type="KEGG" id="vcn:VOLCADRAFT_86500"/>
<dbReference type="GeneID" id="9621973"/>
<feature type="compositionally biased region" description="Gly residues" evidence="1">
    <location>
        <begin position="286"/>
        <end position="295"/>
    </location>
</feature>